<dbReference type="STRING" id="461836.A0A0L0DJA1"/>
<gene>
    <name evidence="4" type="ORF">AMSG_08041</name>
</gene>
<dbReference type="eggNOG" id="KOG0618">
    <property type="taxonomic scope" value="Eukaryota"/>
</dbReference>
<dbReference type="Gene3D" id="3.30.70.1230">
    <property type="entry name" value="Nucleotide cyclase"/>
    <property type="match status" value="1"/>
</dbReference>
<organism evidence="4 5">
    <name type="scientific">Thecamonas trahens ATCC 50062</name>
    <dbReference type="NCBI Taxonomy" id="461836"/>
    <lineage>
        <taxon>Eukaryota</taxon>
        <taxon>Apusozoa</taxon>
        <taxon>Apusomonadida</taxon>
        <taxon>Apusomonadidae</taxon>
        <taxon>Thecamonas</taxon>
    </lineage>
</organism>
<feature type="domain" description="Calponin-homology (CH)" evidence="3">
    <location>
        <begin position="18"/>
        <end position="153"/>
    </location>
</feature>
<feature type="compositionally biased region" description="Basic residues" evidence="2">
    <location>
        <begin position="943"/>
        <end position="959"/>
    </location>
</feature>
<dbReference type="eggNOG" id="KOG4286">
    <property type="taxonomic scope" value="Eukaryota"/>
</dbReference>
<dbReference type="InterPro" id="IPR029787">
    <property type="entry name" value="Nucleotide_cyclase"/>
</dbReference>
<dbReference type="InterPro" id="IPR050697">
    <property type="entry name" value="Adenylyl/Guanylyl_Cyclase_3/4"/>
</dbReference>
<dbReference type="SUPFAM" id="SSF55073">
    <property type="entry name" value="Nucleotide cyclase"/>
    <property type="match status" value="1"/>
</dbReference>
<dbReference type="PANTHER" id="PTHR43081:SF1">
    <property type="entry name" value="ADENYLATE CYCLASE, TERMINAL-DIFFERENTIATION SPECIFIC"/>
    <property type="match status" value="1"/>
</dbReference>
<evidence type="ECO:0000256" key="1">
    <source>
        <dbReference type="SAM" id="Coils"/>
    </source>
</evidence>
<dbReference type="SUPFAM" id="SSF47576">
    <property type="entry name" value="Calponin-homology domain, CH-domain"/>
    <property type="match status" value="1"/>
</dbReference>
<feature type="compositionally biased region" description="Polar residues" evidence="2">
    <location>
        <begin position="880"/>
        <end position="889"/>
    </location>
</feature>
<evidence type="ECO:0000313" key="5">
    <source>
        <dbReference type="Proteomes" id="UP000054408"/>
    </source>
</evidence>
<feature type="region of interest" description="Disordered" evidence="2">
    <location>
        <begin position="65"/>
        <end position="91"/>
    </location>
</feature>
<sequence>MASTHPTGTGGQSLDIRAQKKKVFLRWVVHYVAPYGITVTDLVEDMRDGTVLLLLLKVLTGKDPTPNWKAPTTPKAPRPPGEDEPQLEMQKTSSGAALAIKRADRITNVHNGLLFLSRNAKGVSLSHLSAEDIVNGKMKSIFDLVYELVREFELRKLLGARLAVGADLGSLEHQCQALIRLVSDTLAHYVHVDLNAFPHDFADGLCLAALLHATEYTLIDLYSIVVAAPGAPRRGEALLDHAMGIAHTLGVPRLIDASDATSLSSECFITYFATALNIMNDRAPSPDDRPLALAQVRELVAENSRLKAAAKVIQAKLASVDDHKRELAAEFDEASAEKDATVRAARAEVDDLSTRLNELRSQLATAVAANARLQASLDTLVQDSSAAAVASSGTAVSPPEGVVALVATRIYGASALWDASPEVMVAAESLLLRLVRTLLVERSGYEVSCSDGSLLIAFSSALSAVAFCMRVQIEAIDLPWPERLASLHPDFVATEQSMDRSTIFRGLRLGIGVHVGRPTLKSTAVTSSGVTRAVYVGGDVTLTKWLAQAAAGGQTVLTHKAYGAVAKSLHTLDLRVHEESLGKFEVSGEIQATGQLFSLLPEFLVHRRFPQLRLKGSASDAADAAKNALSATERKYRLLQERNAALNNSLKTLSAQVGSANEYALRLASKLRSINSNSGTDKELASLVAELDSVMSRQDKLSSQLAMASAERDVLNYELTEVKDTLVSERNSIAADMAAHARSDLETEAARDADPGSGGSHMMYNHNPKLVQQIEELQLSLRKATRAAAAKEIGLKEQLRTTRKQLEAAQESIRVLDFKLQHNIYTDPEEAVPLDDVLNDSNLPENFPHLPGSAASGGGGPAGTSLSPHASRHTRRHSVSHGSQSSIDSPTHRSETGIAGLPTLPRIATESDNEPAAVQVGTRRAHSEIEWSKERLVELAQQKKARAHSRSRSRSRSRSPTRSPPGSLDNSAASVRLNKSAAGALDASLSNARGLAGPPKINKRVQTKHHARVAVAKVLNVIYTRPLQEMYSTKTELAQGHALALLYDTLTSALSTLLALFPGTIDFLYSLKLFVAALDERYKWLHTARSDVKYDDIVDIVHGFCEDIGVLADPAVASKFNSFFRPPEDRDATDPVTPKSPLSPLSPLSPRLASTHRKSLAPRSPNSPNAPLIPRRRRSSRA</sequence>
<dbReference type="GeneID" id="25566822"/>
<keyword evidence="1" id="KW-0175">Coiled coil</keyword>
<feature type="region of interest" description="Disordered" evidence="2">
    <location>
        <begin position="835"/>
        <end position="927"/>
    </location>
</feature>
<proteinExistence type="predicted"/>
<feature type="domain" description="Calponin-homology (CH)" evidence="3">
    <location>
        <begin position="172"/>
        <end position="280"/>
    </location>
</feature>
<dbReference type="OrthoDB" id="2021138at2759"/>
<feature type="compositionally biased region" description="Low complexity" evidence="2">
    <location>
        <begin position="1140"/>
        <end position="1152"/>
    </location>
</feature>
<dbReference type="SMART" id="SM00033">
    <property type="entry name" value="CH"/>
    <property type="match status" value="1"/>
</dbReference>
<feature type="coiled-coil region" evidence="1">
    <location>
        <begin position="622"/>
        <end position="656"/>
    </location>
</feature>
<dbReference type="EMBL" id="GL349473">
    <property type="protein sequence ID" value="KNC52484.1"/>
    <property type="molecule type" value="Genomic_DNA"/>
</dbReference>
<feature type="region of interest" description="Disordered" evidence="2">
    <location>
        <begin position="940"/>
        <end position="973"/>
    </location>
</feature>
<feature type="coiled-coil region" evidence="1">
    <location>
        <begin position="342"/>
        <end position="376"/>
    </location>
</feature>
<feature type="compositionally biased region" description="Basic residues" evidence="2">
    <location>
        <begin position="870"/>
        <end position="879"/>
    </location>
</feature>
<dbReference type="AlphaFoldDB" id="A0A0L0DJA1"/>
<feature type="region of interest" description="Disordered" evidence="2">
    <location>
        <begin position="1127"/>
        <end position="1182"/>
    </location>
</feature>
<evidence type="ECO:0000256" key="2">
    <source>
        <dbReference type="SAM" id="MobiDB-lite"/>
    </source>
</evidence>
<dbReference type="Pfam" id="PF00307">
    <property type="entry name" value="CH"/>
    <property type="match status" value="1"/>
</dbReference>
<accession>A0A0L0DJA1</accession>
<dbReference type="RefSeq" id="XP_013755281.1">
    <property type="nucleotide sequence ID" value="XM_013899827.1"/>
</dbReference>
<keyword evidence="5" id="KW-1185">Reference proteome</keyword>
<protein>
    <recommendedName>
        <fullName evidence="3">Calponin-homology (CH) domain-containing protein</fullName>
    </recommendedName>
</protein>
<dbReference type="Proteomes" id="UP000054408">
    <property type="component" value="Unassembled WGS sequence"/>
</dbReference>
<evidence type="ECO:0000313" key="4">
    <source>
        <dbReference type="EMBL" id="KNC52484.1"/>
    </source>
</evidence>
<name>A0A0L0DJA1_THETB</name>
<evidence type="ECO:0000259" key="3">
    <source>
        <dbReference type="PROSITE" id="PS50021"/>
    </source>
</evidence>
<dbReference type="PANTHER" id="PTHR43081">
    <property type="entry name" value="ADENYLATE CYCLASE, TERMINAL-DIFFERENTIATION SPECIFIC-RELATED"/>
    <property type="match status" value="1"/>
</dbReference>
<dbReference type="InterPro" id="IPR036872">
    <property type="entry name" value="CH_dom_sf"/>
</dbReference>
<dbReference type="Gene3D" id="1.10.418.10">
    <property type="entry name" value="Calponin-like domain"/>
    <property type="match status" value="2"/>
</dbReference>
<dbReference type="PROSITE" id="PS50021">
    <property type="entry name" value="CH"/>
    <property type="match status" value="2"/>
</dbReference>
<dbReference type="InterPro" id="IPR001715">
    <property type="entry name" value="CH_dom"/>
</dbReference>
<reference evidence="4 5" key="1">
    <citation type="submission" date="2010-05" db="EMBL/GenBank/DDBJ databases">
        <title>The Genome Sequence of Thecamonas trahens ATCC 50062.</title>
        <authorList>
            <consortium name="The Broad Institute Genome Sequencing Platform"/>
            <person name="Russ C."/>
            <person name="Cuomo C."/>
            <person name="Shea T."/>
            <person name="Young S.K."/>
            <person name="Zeng Q."/>
            <person name="Koehrsen M."/>
            <person name="Haas B."/>
            <person name="Borodovsky M."/>
            <person name="Guigo R."/>
            <person name="Alvarado L."/>
            <person name="Berlin A."/>
            <person name="Bochicchio J."/>
            <person name="Borenstein D."/>
            <person name="Chapman S."/>
            <person name="Chen Z."/>
            <person name="Freedman E."/>
            <person name="Gellesch M."/>
            <person name="Goldberg J."/>
            <person name="Griggs A."/>
            <person name="Gujja S."/>
            <person name="Heilman E."/>
            <person name="Heiman D."/>
            <person name="Hepburn T."/>
            <person name="Howarth C."/>
            <person name="Jen D."/>
            <person name="Larson L."/>
            <person name="Mehta T."/>
            <person name="Park D."/>
            <person name="Pearson M."/>
            <person name="Roberts A."/>
            <person name="Saif S."/>
            <person name="Shenoy N."/>
            <person name="Sisk P."/>
            <person name="Stolte C."/>
            <person name="Sykes S."/>
            <person name="Thomson T."/>
            <person name="Walk T."/>
            <person name="White J."/>
            <person name="Yandava C."/>
            <person name="Burger G."/>
            <person name="Gray M.W."/>
            <person name="Holland P.W.H."/>
            <person name="King N."/>
            <person name="Lang F.B.F."/>
            <person name="Roger A.J."/>
            <person name="Ruiz-Trillo I."/>
            <person name="Lander E."/>
            <person name="Nusbaum C."/>
        </authorList>
    </citation>
    <scope>NUCLEOTIDE SEQUENCE [LARGE SCALE GENOMIC DNA]</scope>
    <source>
        <strain evidence="4 5">ATCC 50062</strain>
    </source>
</reference>